<sequence length="191" mass="21297">MTSGPPPAPPFSFTFHDSVSALNIPLKTYLTSHEEFDAIATGALVFNSENRLLIIQRASHDSMPNRWEIPGGGCDLDDESILHGMAREVWEESGLVVSSVGRKIGSAEGHVFFSRRGLRICKFTFEAEVESSEPVRLDPNEHQNHLWVTEEECQNRKAERDGTVIEIKFTTPAQEADILEGFRIRNAAKSS</sequence>
<dbReference type="InterPro" id="IPR020084">
    <property type="entry name" value="NUDIX_hydrolase_CS"/>
</dbReference>
<dbReference type="PANTHER" id="PTHR43736">
    <property type="entry name" value="ADP-RIBOSE PYROPHOSPHATASE"/>
    <property type="match status" value="1"/>
</dbReference>
<name>R8BIJ7_PHAM7</name>
<dbReference type="PANTHER" id="PTHR43736:SF1">
    <property type="entry name" value="DIHYDRONEOPTERIN TRIPHOSPHATE DIPHOSPHATASE"/>
    <property type="match status" value="1"/>
</dbReference>
<evidence type="ECO:0000259" key="2">
    <source>
        <dbReference type="PROSITE" id="PS51462"/>
    </source>
</evidence>
<dbReference type="KEGG" id="tmn:UCRPA7_5338"/>
<dbReference type="PROSITE" id="PS51462">
    <property type="entry name" value="NUDIX"/>
    <property type="match status" value="1"/>
</dbReference>
<dbReference type="Proteomes" id="UP000014074">
    <property type="component" value="Unassembled WGS sequence"/>
</dbReference>
<dbReference type="InterPro" id="IPR000086">
    <property type="entry name" value="NUDIX_hydrolase_dom"/>
</dbReference>
<dbReference type="eggNOG" id="ENOG502S8JU">
    <property type="taxonomic scope" value="Eukaryota"/>
</dbReference>
<accession>R8BIJ7</accession>
<reference evidence="4" key="1">
    <citation type="journal article" date="2013" name="Genome Announc.">
        <title>Draft genome sequence of the ascomycete Phaeoacremonium aleophilum strain UCR-PA7, a causal agent of the esca disease complex in grapevines.</title>
        <authorList>
            <person name="Blanco-Ulate B."/>
            <person name="Rolshausen P."/>
            <person name="Cantu D."/>
        </authorList>
    </citation>
    <scope>NUCLEOTIDE SEQUENCE [LARGE SCALE GENOMIC DNA]</scope>
    <source>
        <strain evidence="4">UCR-PA7</strain>
    </source>
</reference>
<dbReference type="CDD" id="cd02883">
    <property type="entry name" value="NUDIX_Hydrolase"/>
    <property type="match status" value="1"/>
</dbReference>
<dbReference type="GeneID" id="19325882"/>
<dbReference type="AlphaFoldDB" id="R8BIJ7"/>
<evidence type="ECO:0000313" key="4">
    <source>
        <dbReference type="Proteomes" id="UP000014074"/>
    </source>
</evidence>
<dbReference type="SUPFAM" id="SSF55811">
    <property type="entry name" value="Nudix"/>
    <property type="match status" value="1"/>
</dbReference>
<dbReference type="HOGENOM" id="CLU_067850_0_0_1"/>
<proteinExistence type="predicted"/>
<dbReference type="Gene3D" id="3.90.79.10">
    <property type="entry name" value="Nucleoside Triphosphate Pyrophosphohydrolase"/>
    <property type="match status" value="1"/>
</dbReference>
<dbReference type="OrthoDB" id="276276at2759"/>
<keyword evidence="1" id="KW-0378">Hydrolase</keyword>
<protein>
    <submittedName>
        <fullName evidence="3">Putative nudix domain protein</fullName>
    </submittedName>
</protein>
<dbReference type="InterPro" id="IPR015797">
    <property type="entry name" value="NUDIX_hydrolase-like_dom_sf"/>
</dbReference>
<gene>
    <name evidence="3" type="ORF">UCRPA7_5338</name>
</gene>
<keyword evidence="4" id="KW-1185">Reference proteome</keyword>
<dbReference type="RefSeq" id="XP_007916076.1">
    <property type="nucleotide sequence ID" value="XM_007917885.1"/>
</dbReference>
<evidence type="ECO:0000256" key="1">
    <source>
        <dbReference type="ARBA" id="ARBA00022801"/>
    </source>
</evidence>
<dbReference type="Pfam" id="PF00293">
    <property type="entry name" value="NUDIX"/>
    <property type="match status" value="1"/>
</dbReference>
<dbReference type="PROSITE" id="PS00893">
    <property type="entry name" value="NUDIX_BOX"/>
    <property type="match status" value="1"/>
</dbReference>
<dbReference type="GO" id="GO:0016787">
    <property type="term" value="F:hydrolase activity"/>
    <property type="evidence" value="ECO:0007669"/>
    <property type="project" value="UniProtKB-KW"/>
</dbReference>
<evidence type="ECO:0000313" key="3">
    <source>
        <dbReference type="EMBL" id="EON99150.1"/>
    </source>
</evidence>
<organism evidence="3 4">
    <name type="scientific">Phaeoacremonium minimum (strain UCR-PA7)</name>
    <name type="common">Esca disease fungus</name>
    <name type="synonym">Togninia minima</name>
    <dbReference type="NCBI Taxonomy" id="1286976"/>
    <lineage>
        <taxon>Eukaryota</taxon>
        <taxon>Fungi</taxon>
        <taxon>Dikarya</taxon>
        <taxon>Ascomycota</taxon>
        <taxon>Pezizomycotina</taxon>
        <taxon>Sordariomycetes</taxon>
        <taxon>Sordariomycetidae</taxon>
        <taxon>Togniniales</taxon>
        <taxon>Togniniaceae</taxon>
        <taxon>Phaeoacremonium</taxon>
    </lineage>
</organism>
<feature type="domain" description="Nudix hydrolase" evidence="2">
    <location>
        <begin position="36"/>
        <end position="170"/>
    </location>
</feature>
<dbReference type="EMBL" id="KB933178">
    <property type="protein sequence ID" value="EON99150.1"/>
    <property type="molecule type" value="Genomic_DNA"/>
</dbReference>